<proteinExistence type="predicted"/>
<dbReference type="EMBL" id="CM041552">
    <property type="protein sequence ID" value="KAI3354185.1"/>
    <property type="molecule type" value="Genomic_DNA"/>
</dbReference>
<protein>
    <submittedName>
        <fullName evidence="1">Uncharacterized protein</fullName>
    </submittedName>
</protein>
<evidence type="ECO:0000313" key="2">
    <source>
        <dbReference type="Proteomes" id="UP000831701"/>
    </source>
</evidence>
<reference evidence="1" key="1">
    <citation type="submission" date="2022-04" db="EMBL/GenBank/DDBJ databases">
        <title>Jade perch genome.</title>
        <authorList>
            <person name="Chao B."/>
        </authorList>
    </citation>
    <scope>NUCLEOTIDE SEQUENCE</scope>
    <source>
        <strain evidence="1">CB-2022</strain>
    </source>
</reference>
<keyword evidence="2" id="KW-1185">Reference proteome</keyword>
<evidence type="ECO:0000313" key="1">
    <source>
        <dbReference type="EMBL" id="KAI3354185.1"/>
    </source>
</evidence>
<sequence length="382" mass="42453">MAWPCITRACCINRFWSELDKADIAVPLVFTKYSDVADVQHLPHHPQPRQKRAGAIAIETQPHPGEQEAGREAPPAPGAAAGKDGSTASVMRQDFKAWRVRPEPSCKPRNEYQRSAAPFNNETQYQKDYKPWPIPRKHDHPWIPKASPTGAQERSAGGGKLEHAAAEAESGVEKSEIEEKMQEKEAKEAKEAGKRREKREKSAERQAGEKAEDASAEQRKGRAAADALNRQIKEVMSTSSSYRTEFKAYKDVQPVKPIKAPSQYKPPVEETSLETSYSATYKGEQVKAHPTDNKVLERRRIRSLYSEPSKEAAKVDKPVSRTKPKKTPTTTGKMVKKSKEKQIAGSQSAKKKSSLGAPEPKPEGVVTKKSKEISNRLAEAKQ</sequence>
<name>A0ACB8VEU7_9TELE</name>
<comment type="caution">
    <text evidence="1">The sequence shown here is derived from an EMBL/GenBank/DDBJ whole genome shotgun (WGS) entry which is preliminary data.</text>
</comment>
<accession>A0ACB8VEU7</accession>
<dbReference type="Proteomes" id="UP000831701">
    <property type="component" value="Chromosome 22"/>
</dbReference>
<organism evidence="1 2">
    <name type="scientific">Scortum barcoo</name>
    <name type="common">barcoo grunter</name>
    <dbReference type="NCBI Taxonomy" id="214431"/>
    <lineage>
        <taxon>Eukaryota</taxon>
        <taxon>Metazoa</taxon>
        <taxon>Chordata</taxon>
        <taxon>Craniata</taxon>
        <taxon>Vertebrata</taxon>
        <taxon>Euteleostomi</taxon>
        <taxon>Actinopterygii</taxon>
        <taxon>Neopterygii</taxon>
        <taxon>Teleostei</taxon>
        <taxon>Neoteleostei</taxon>
        <taxon>Acanthomorphata</taxon>
        <taxon>Eupercaria</taxon>
        <taxon>Centrarchiformes</taxon>
        <taxon>Terapontoidei</taxon>
        <taxon>Terapontidae</taxon>
        <taxon>Scortum</taxon>
    </lineage>
</organism>
<gene>
    <name evidence="1" type="ORF">L3Q82_018723</name>
</gene>